<evidence type="ECO:0000313" key="3">
    <source>
        <dbReference type="RefSeq" id="XP_020641073.2"/>
    </source>
</evidence>
<evidence type="ECO:0000313" key="2">
    <source>
        <dbReference type="Proteomes" id="UP001652642"/>
    </source>
</evidence>
<feature type="compositionally biased region" description="Acidic residues" evidence="1">
    <location>
        <begin position="250"/>
        <end position="259"/>
    </location>
</feature>
<proteinExistence type="predicted"/>
<dbReference type="GeneID" id="110074806"/>
<evidence type="ECO:0000256" key="1">
    <source>
        <dbReference type="SAM" id="MobiDB-lite"/>
    </source>
</evidence>
<reference evidence="3" key="1">
    <citation type="submission" date="2025-08" db="UniProtKB">
        <authorList>
            <consortium name="RefSeq"/>
        </authorList>
    </citation>
    <scope>IDENTIFICATION</scope>
</reference>
<gene>
    <name evidence="3" type="primary">ERICH5</name>
</gene>
<dbReference type="Proteomes" id="UP001652642">
    <property type="component" value="Chromosome 4"/>
</dbReference>
<dbReference type="AlphaFoldDB" id="A0A6J0T180"/>
<dbReference type="PANTHER" id="PTHR23006:SF0">
    <property type="entry name" value="GLUTAMATE-RICH PROTEIN 5"/>
    <property type="match status" value="1"/>
</dbReference>
<dbReference type="PANTHER" id="PTHR23006">
    <property type="entry name" value="GLUTAMATE-RICH PROTEIN 5"/>
    <property type="match status" value="1"/>
</dbReference>
<feature type="compositionally biased region" description="Low complexity" evidence="1">
    <location>
        <begin position="127"/>
        <end position="142"/>
    </location>
</feature>
<protein>
    <submittedName>
        <fullName evidence="3">Glutamate-rich protein 5 isoform X1</fullName>
    </submittedName>
</protein>
<feature type="compositionally biased region" description="Basic and acidic residues" evidence="1">
    <location>
        <begin position="216"/>
        <end position="228"/>
    </location>
</feature>
<sequence>MGFAELQDLEGYDVHHPAIKVQTPEASLPPPPITLSGAHRGGSNQNMEDDNLPITKENDTISDQCKLVAIKKAELEPHGTKLSEGLAKEEADVLIPGITSCALSTCQRVDPEGTEPQPVTLEETLDSSGPLSPPLLEAGEPLPVEPSKEVVLEPWDASEAADGLVPQTLHDSKPESVESSQQDTPEPVAEESANLVMEIVKELQVDEEEQQTEGETGEKTETEMHHEIVSAGSETKEEETGEATAPAATEEIEATNNEE</sequence>
<feature type="region of interest" description="Disordered" evidence="1">
    <location>
        <begin position="15"/>
        <end position="59"/>
    </location>
</feature>
<dbReference type="KEGG" id="pvt:110074806"/>
<dbReference type="OrthoDB" id="9906648at2759"/>
<dbReference type="InParanoid" id="A0A6J0T180"/>
<keyword evidence="2" id="KW-1185">Reference proteome</keyword>
<organism evidence="2 3">
    <name type="scientific">Pogona vitticeps</name>
    <name type="common">central bearded dragon</name>
    <dbReference type="NCBI Taxonomy" id="103695"/>
    <lineage>
        <taxon>Eukaryota</taxon>
        <taxon>Metazoa</taxon>
        <taxon>Chordata</taxon>
        <taxon>Craniata</taxon>
        <taxon>Vertebrata</taxon>
        <taxon>Euteleostomi</taxon>
        <taxon>Lepidosauria</taxon>
        <taxon>Squamata</taxon>
        <taxon>Bifurcata</taxon>
        <taxon>Unidentata</taxon>
        <taxon>Episquamata</taxon>
        <taxon>Toxicofera</taxon>
        <taxon>Iguania</taxon>
        <taxon>Acrodonta</taxon>
        <taxon>Agamidae</taxon>
        <taxon>Amphibolurinae</taxon>
        <taxon>Pogona</taxon>
    </lineage>
</organism>
<dbReference type="RefSeq" id="XP_020641073.2">
    <property type="nucleotide sequence ID" value="XM_020785414.2"/>
</dbReference>
<feature type="region of interest" description="Disordered" evidence="1">
    <location>
        <begin position="107"/>
        <end position="189"/>
    </location>
</feature>
<name>A0A6J0T180_9SAUR</name>
<feature type="region of interest" description="Disordered" evidence="1">
    <location>
        <begin position="203"/>
        <end position="259"/>
    </location>
</feature>
<dbReference type="InterPro" id="IPR027856">
    <property type="entry name" value="Glu-rich_5"/>
</dbReference>
<accession>A0A6J0T180</accession>
<dbReference type="CTD" id="203111"/>